<evidence type="ECO:0000313" key="3">
    <source>
        <dbReference type="Proteomes" id="UP001189429"/>
    </source>
</evidence>
<accession>A0ABN9RDS6</accession>
<comment type="caution">
    <text evidence="2">The sequence shown here is derived from an EMBL/GenBank/DDBJ whole genome shotgun (WGS) entry which is preliminary data.</text>
</comment>
<evidence type="ECO:0000313" key="2">
    <source>
        <dbReference type="EMBL" id="CAK0816233.1"/>
    </source>
</evidence>
<keyword evidence="3" id="KW-1185">Reference proteome</keyword>
<dbReference type="EMBL" id="CAUYUJ010006136">
    <property type="protein sequence ID" value="CAK0816233.1"/>
    <property type="molecule type" value="Genomic_DNA"/>
</dbReference>
<proteinExistence type="predicted"/>
<gene>
    <name evidence="2" type="ORF">PCOR1329_LOCUS19263</name>
</gene>
<feature type="compositionally biased region" description="Basic and acidic residues" evidence="1">
    <location>
        <begin position="715"/>
        <end position="724"/>
    </location>
</feature>
<protein>
    <submittedName>
        <fullName evidence="2">Uncharacterized protein</fullName>
    </submittedName>
</protein>
<dbReference type="Proteomes" id="UP001189429">
    <property type="component" value="Unassembled WGS sequence"/>
</dbReference>
<reference evidence="2" key="1">
    <citation type="submission" date="2023-10" db="EMBL/GenBank/DDBJ databases">
        <authorList>
            <person name="Chen Y."/>
            <person name="Shah S."/>
            <person name="Dougan E. K."/>
            <person name="Thang M."/>
            <person name="Chan C."/>
        </authorList>
    </citation>
    <scope>NUCLEOTIDE SEQUENCE [LARGE SCALE GENOMIC DNA]</scope>
</reference>
<evidence type="ECO:0000256" key="1">
    <source>
        <dbReference type="SAM" id="MobiDB-lite"/>
    </source>
</evidence>
<organism evidence="2 3">
    <name type="scientific">Prorocentrum cordatum</name>
    <dbReference type="NCBI Taxonomy" id="2364126"/>
    <lineage>
        <taxon>Eukaryota</taxon>
        <taxon>Sar</taxon>
        <taxon>Alveolata</taxon>
        <taxon>Dinophyceae</taxon>
        <taxon>Prorocentrales</taxon>
        <taxon>Prorocentraceae</taxon>
        <taxon>Prorocentrum</taxon>
    </lineage>
</organism>
<feature type="region of interest" description="Disordered" evidence="1">
    <location>
        <begin position="715"/>
        <end position="800"/>
    </location>
</feature>
<name>A0ABN9RDS6_9DINO</name>
<feature type="compositionally biased region" description="Acidic residues" evidence="1">
    <location>
        <begin position="785"/>
        <end position="800"/>
    </location>
</feature>
<sequence>MPLDVAAWDVIIKDNLHDANAARYPGLLAVAVLGERTPANPQMRGYLRMISPEETLHALYIKVAQEIDRNATSTELKKWGAAYLSVPMKFVNLKNHWDGFWKAGEMREKIGNDYELLYPAPTQRAVQIANFKAKIFKEQSLDLTRAQVFEHYKKNLTFSKASSDKMSVSYVDSALTVYKGLLSCPAALGLVTEMKNRAGKKTPYDSIYKMELYTRKANDIPRMLWMLRYTNEVIIEGAVGPGELIFNNLSGKKNQGGGKGLLDLFSMKEDLRVSLIGPTLDGINLEFNGKEAIRAIFASWDSYRKGFGGGSAGTVDTTWLTAEKKSTQYYIALVKDIVFDKKYDWIIRGVLRNRRGIADVLDHETIASRIHHINALVKEADHGTVSSQQDGVDRKTDAVPIDDDVDCVMTAFRTALGNIDINIGKPILGTDTITKLEDDKRNLIKDYAAKAKEDTRNKVKLISIDGKSVHTIASLIEDTPFGNRHPALRTGELGAVVSAFLKSRMPSADDTIQIMPGDMYAFFDGGKKYETKMLGMLFTADGKKITEKHTRQLNQPNLHFPGTTSGDSLYGVGLPSLSDLWVLQYGDKKRILGDAGMPLPGGKTEGLPSKDDGVIKKMKKTDKTWEPITFHSNHKHLYEEILHRTHSNACVYDLTCLDGILAKVCIESGIPYLGLVWTDEFREALLNHLETQMFQCYLDPDSDHYKADLAAAMGDKKTDGDHLETPLTKKRISGGSRGTAAKRRRQACKGQQTKHGNGSAIAKAAAEQQDDEDGVGGDGGADDGGLGDDDEPADSGNDDF</sequence>